<proteinExistence type="predicted"/>
<name>D6REH9_MOUSE</name>
<dbReference type="AGR" id="MGI:2179430"/>
<feature type="region of interest" description="Disordered" evidence="1">
    <location>
        <begin position="1"/>
        <end position="45"/>
    </location>
</feature>
<feature type="compositionally biased region" description="Low complexity" evidence="1">
    <location>
        <begin position="24"/>
        <end position="35"/>
    </location>
</feature>
<dbReference type="MGI" id="MGI:2179430">
    <property type="gene designation" value="Klhl8"/>
</dbReference>
<reference evidence="2" key="3">
    <citation type="submission" date="2025-08" db="UniProtKB">
        <authorList>
            <consortium name="Ensembl"/>
        </authorList>
    </citation>
    <scope>IDENTIFICATION</scope>
    <source>
        <strain evidence="2">C57BL/6J</strain>
    </source>
</reference>
<organism evidence="2 4">
    <name type="scientific">Mus musculus</name>
    <name type="common">Mouse</name>
    <dbReference type="NCBI Taxonomy" id="10090"/>
    <lineage>
        <taxon>Eukaryota</taxon>
        <taxon>Metazoa</taxon>
        <taxon>Chordata</taxon>
        <taxon>Craniata</taxon>
        <taxon>Vertebrata</taxon>
        <taxon>Euteleostomi</taxon>
        <taxon>Mammalia</taxon>
        <taxon>Eutheria</taxon>
        <taxon>Euarchontoglires</taxon>
        <taxon>Glires</taxon>
        <taxon>Rodentia</taxon>
        <taxon>Myomorpha</taxon>
        <taxon>Muroidea</taxon>
        <taxon>Muridae</taxon>
        <taxon>Murinae</taxon>
        <taxon>Mus</taxon>
        <taxon>Mus</taxon>
    </lineage>
</organism>
<evidence type="ECO:0000256" key="1">
    <source>
        <dbReference type="SAM" id="MobiDB-lite"/>
    </source>
</evidence>
<dbReference type="Bgee" id="ENSMUSG00000029312">
    <property type="expression patterns" value="Expressed in primary oocyte and 209 other cell types or tissues"/>
</dbReference>
<dbReference type="Proteomes" id="UP000000589">
    <property type="component" value="Chromosome 5"/>
</dbReference>
<protein>
    <submittedName>
        <fullName evidence="2">Kelch-like 8</fullName>
    </submittedName>
</protein>
<reference evidence="2 4" key="2">
    <citation type="journal article" date="2011" name="PLoS Biol.">
        <title>Modernizing reference genome assemblies.</title>
        <authorList>
            <person name="Church D.M."/>
            <person name="Schneider V.A."/>
            <person name="Graves T."/>
            <person name="Auger K."/>
            <person name="Cunningham F."/>
            <person name="Bouk N."/>
            <person name="Chen H.C."/>
            <person name="Agarwala R."/>
            <person name="McLaren W.M."/>
            <person name="Ritchie G.R."/>
            <person name="Albracht D."/>
            <person name="Kremitzki M."/>
            <person name="Rock S."/>
            <person name="Kotkiewicz H."/>
            <person name="Kremitzki C."/>
            <person name="Wollam A."/>
            <person name="Trani L."/>
            <person name="Fulton L."/>
            <person name="Fulton R."/>
            <person name="Matthews L."/>
            <person name="Whitehead S."/>
            <person name="Chow W."/>
            <person name="Torrance J."/>
            <person name="Dunn M."/>
            <person name="Harden G."/>
            <person name="Threadgold G."/>
            <person name="Wood J."/>
            <person name="Collins J."/>
            <person name="Heath P."/>
            <person name="Griffiths G."/>
            <person name="Pelan S."/>
            <person name="Grafham D."/>
            <person name="Eichler E.E."/>
            <person name="Weinstock G."/>
            <person name="Mardis E.R."/>
            <person name="Wilson R.K."/>
            <person name="Howe K."/>
            <person name="Flicek P."/>
            <person name="Hubbard T."/>
        </authorList>
    </citation>
    <scope>NUCLEOTIDE SEQUENCE [LARGE SCALE GENOMIC DNA]</scope>
    <source>
        <strain evidence="2 4">C57BL/6J</strain>
    </source>
</reference>
<evidence type="ECO:0000313" key="3">
    <source>
        <dbReference type="MGI" id="MGI:2179430"/>
    </source>
</evidence>
<dbReference type="Antibodypedia" id="2897">
    <property type="antibodies" value="99 antibodies from 20 providers"/>
</dbReference>
<sequence length="115" mass="12950">MASESTNGKQARSHVTKGRRQYQHQHQQQQQQQQQVRSRSSVSECDGDDSFIFEANEAWKDFHGSLLGFYENGELCDVTLKVCCFVWVVEVDLVTPSVVLNAILSTKTAGSLDQK</sequence>
<reference evidence="2 4" key="1">
    <citation type="journal article" date="2009" name="PLoS Biol.">
        <title>Lineage-specific biology revealed by a finished genome assembly of the mouse.</title>
        <authorList>
            <consortium name="Mouse Genome Sequencing Consortium"/>
            <person name="Church D.M."/>
            <person name="Goodstadt L."/>
            <person name="Hillier L.W."/>
            <person name="Zody M.C."/>
            <person name="Goldstein S."/>
            <person name="She X."/>
            <person name="Bult C.J."/>
            <person name="Agarwala R."/>
            <person name="Cherry J.L."/>
            <person name="DiCuccio M."/>
            <person name="Hlavina W."/>
            <person name="Kapustin Y."/>
            <person name="Meric P."/>
            <person name="Maglott D."/>
            <person name="Birtle Z."/>
            <person name="Marques A.C."/>
            <person name="Graves T."/>
            <person name="Zhou S."/>
            <person name="Teague B."/>
            <person name="Potamousis K."/>
            <person name="Churas C."/>
            <person name="Place M."/>
            <person name="Herschleb J."/>
            <person name="Runnheim R."/>
            <person name="Forrest D."/>
            <person name="Amos-Landgraf J."/>
            <person name="Schwartz D.C."/>
            <person name="Cheng Z."/>
            <person name="Lindblad-Toh K."/>
            <person name="Eichler E.E."/>
            <person name="Ponting C.P."/>
        </authorList>
    </citation>
    <scope>NUCLEOTIDE SEQUENCE [LARGE SCALE GENOMIC DNA]</scope>
    <source>
        <strain evidence="2 4">C57BL/6J</strain>
    </source>
</reference>
<feature type="compositionally biased region" description="Basic residues" evidence="1">
    <location>
        <begin position="11"/>
        <end position="23"/>
    </location>
</feature>
<dbReference type="VEuPathDB" id="HostDB:ENSMUSG00000029312"/>
<feature type="compositionally biased region" description="Polar residues" evidence="1">
    <location>
        <begin position="1"/>
        <end position="10"/>
    </location>
</feature>
<dbReference type="Ensembl" id="ENSMUST00000131843.2">
    <property type="protein sequence ID" value="ENSMUSP00000117671.2"/>
    <property type="gene ID" value="ENSMUSG00000029312.13"/>
</dbReference>
<dbReference type="GeneTree" id="ENSGT00940000157583"/>
<dbReference type="ExpressionAtlas" id="D6REH9">
    <property type="expression patterns" value="baseline and differential"/>
</dbReference>
<evidence type="ECO:0000313" key="2">
    <source>
        <dbReference type="Ensembl" id="ENSMUSP00000117671.2"/>
    </source>
</evidence>
<keyword evidence="4" id="KW-1185">Reference proteome</keyword>
<evidence type="ECO:0000313" key="4">
    <source>
        <dbReference type="Proteomes" id="UP000000589"/>
    </source>
</evidence>
<accession>D6REH9</accession>
<dbReference type="HOGENOM" id="CLU_169777_0_0_1"/>
<dbReference type="AlphaFoldDB" id="D6REH9"/>
<reference evidence="2" key="4">
    <citation type="submission" date="2025-09" db="UniProtKB">
        <authorList>
            <consortium name="Ensembl"/>
        </authorList>
    </citation>
    <scope>IDENTIFICATION</scope>
    <source>
        <strain evidence="2">C57BL/6J</strain>
    </source>
</reference>
<gene>
    <name evidence="2 3" type="primary">Klhl8</name>
</gene>